<proteinExistence type="predicted"/>
<dbReference type="RefSeq" id="WP_005688540.1">
    <property type="nucleotide sequence ID" value="NZ_GG692960.1"/>
</dbReference>
<evidence type="ECO:0000313" key="1">
    <source>
        <dbReference type="EMBL" id="EEN80945.1"/>
    </source>
</evidence>
<reference evidence="1" key="1">
    <citation type="submission" date="2009-01" db="EMBL/GenBank/DDBJ databases">
        <authorList>
            <person name="Qin X."/>
            <person name="Bachman B."/>
            <person name="Battles P."/>
            <person name="Bell A."/>
            <person name="Bess C."/>
            <person name="Bickham C."/>
            <person name="Chaboub L."/>
            <person name="Chen D."/>
            <person name="Coyle M."/>
            <person name="Deiros D.R."/>
            <person name="Dinh H."/>
            <person name="Forbes L."/>
            <person name="Fowler G."/>
            <person name="Francisco L."/>
            <person name="Fu Q."/>
            <person name="Gubbala S."/>
            <person name="Hale W."/>
            <person name="Han Y."/>
            <person name="Hemphill L."/>
            <person name="Highlander S.K."/>
            <person name="Hirani K."/>
            <person name="Hogues M."/>
            <person name="Jackson L."/>
            <person name="Jakkamsetti A."/>
            <person name="Javaid M."/>
            <person name="Jiang H."/>
            <person name="Korchina V."/>
            <person name="Kovar C."/>
            <person name="Lara F."/>
            <person name="Lee S."/>
            <person name="Mata R."/>
            <person name="Mathew T."/>
            <person name="Moen C."/>
            <person name="Morales K."/>
            <person name="Munidasa M."/>
            <person name="Nazareth L."/>
            <person name="Ngo R."/>
            <person name="Nguyen L."/>
            <person name="Okwuonu G."/>
            <person name="Ongeri F."/>
            <person name="Patil S."/>
            <person name="Petrosino J."/>
            <person name="Pham C."/>
            <person name="Pham P."/>
            <person name="Pu L.-L."/>
            <person name="Puazo M."/>
            <person name="Raj R."/>
            <person name="Reid J."/>
            <person name="Rouhana J."/>
            <person name="Saada N."/>
            <person name="Shang Y."/>
            <person name="Simmons D."/>
            <person name="Thornton R."/>
            <person name="Warren J."/>
            <person name="Weissenberger G."/>
            <person name="Zhang J."/>
            <person name="Zhang L."/>
            <person name="Zhou C."/>
            <person name="Zhu D."/>
            <person name="Muzny D."/>
            <person name="Worley K."/>
            <person name="Gibbs R."/>
        </authorList>
    </citation>
    <scope>NUCLEOTIDE SEQUENCE [LARGE SCALE GENOMIC DNA]</scope>
    <source>
        <strain evidence="1">LMS2-1</strain>
    </source>
</reference>
<organism evidence="1 2">
    <name type="scientific">Lacticaseibacillus rhamnosus (strain LMS2-1)</name>
    <dbReference type="NCBI Taxonomy" id="525361"/>
    <lineage>
        <taxon>Bacteria</taxon>
        <taxon>Bacillati</taxon>
        <taxon>Bacillota</taxon>
        <taxon>Bacilli</taxon>
        <taxon>Lactobacillales</taxon>
        <taxon>Lactobacillaceae</taxon>
        <taxon>Lacticaseibacillus</taxon>
    </lineage>
</organism>
<comment type="caution">
    <text evidence="1">The sequence shown here is derived from an EMBL/GenBank/DDBJ whole genome shotgun (WGS) entry which is preliminary data.</text>
</comment>
<gene>
    <name evidence="1" type="ORF">HMPREF0539_0910</name>
</gene>
<dbReference type="EMBL" id="ACIZ01000041">
    <property type="protein sequence ID" value="EEN80945.1"/>
    <property type="molecule type" value="Genomic_DNA"/>
</dbReference>
<dbReference type="InterPro" id="IPR012865">
    <property type="entry name" value="DUF1642"/>
</dbReference>
<dbReference type="HOGENOM" id="CLU_1584378_0_0_9"/>
<keyword evidence="2" id="KW-1185">Reference proteome</keyword>
<sequence>MSEEKIYLIKNDHGEYLTVERTAPWWNSPVGTAVRNIDVALAWAEKYGGHVVTLVEEPEKVVLSKEQAKIVEEANKYKFPASYISMNTDDYDGLEKLLMNAYVNGYTVAKEKKYNVKVPHTKEVWYYKSGDTDLLTIFPADKELRGKFTESEIEHYGLQDCEKEEVTDDDD</sequence>
<evidence type="ECO:0000313" key="2">
    <source>
        <dbReference type="Proteomes" id="UP000004525"/>
    </source>
</evidence>
<protein>
    <recommendedName>
        <fullName evidence="3">DUF1642 domain-containing protein</fullName>
    </recommendedName>
</protein>
<dbReference type="Pfam" id="PF07852">
    <property type="entry name" value="DUF1642"/>
    <property type="match status" value="1"/>
</dbReference>
<dbReference type="Proteomes" id="UP000004525">
    <property type="component" value="Unassembled WGS sequence"/>
</dbReference>
<evidence type="ECO:0008006" key="3">
    <source>
        <dbReference type="Google" id="ProtNLM"/>
    </source>
</evidence>
<name>C2JVH6_LACRM</name>
<accession>C2JVH6</accession>
<dbReference type="AlphaFoldDB" id="C2JVH6"/>